<gene>
    <name evidence="1" type="ORF">RRG08_028788</name>
</gene>
<proteinExistence type="predicted"/>
<dbReference type="EMBL" id="JAWDGP010007653">
    <property type="protein sequence ID" value="KAK3709752.1"/>
    <property type="molecule type" value="Genomic_DNA"/>
</dbReference>
<dbReference type="AlphaFoldDB" id="A0AAE1CLX8"/>
<comment type="caution">
    <text evidence="1">The sequence shown here is derived from an EMBL/GenBank/DDBJ whole genome shotgun (WGS) entry which is preliminary data.</text>
</comment>
<keyword evidence="2" id="KW-1185">Reference proteome</keyword>
<reference evidence="1" key="1">
    <citation type="journal article" date="2023" name="G3 (Bethesda)">
        <title>A reference genome for the long-term kleptoplast-retaining sea slug Elysia crispata morphotype clarki.</title>
        <authorList>
            <person name="Eastman K.E."/>
            <person name="Pendleton A.L."/>
            <person name="Shaikh M.A."/>
            <person name="Suttiyut T."/>
            <person name="Ogas R."/>
            <person name="Tomko P."/>
            <person name="Gavelis G."/>
            <person name="Widhalm J.R."/>
            <person name="Wisecaver J.H."/>
        </authorList>
    </citation>
    <scope>NUCLEOTIDE SEQUENCE</scope>
    <source>
        <strain evidence="1">ECLA1</strain>
    </source>
</reference>
<organism evidence="1 2">
    <name type="scientific">Elysia crispata</name>
    <name type="common">lettuce slug</name>
    <dbReference type="NCBI Taxonomy" id="231223"/>
    <lineage>
        <taxon>Eukaryota</taxon>
        <taxon>Metazoa</taxon>
        <taxon>Spiralia</taxon>
        <taxon>Lophotrochozoa</taxon>
        <taxon>Mollusca</taxon>
        <taxon>Gastropoda</taxon>
        <taxon>Heterobranchia</taxon>
        <taxon>Euthyneura</taxon>
        <taxon>Panpulmonata</taxon>
        <taxon>Sacoglossa</taxon>
        <taxon>Placobranchoidea</taxon>
        <taxon>Plakobranchidae</taxon>
        <taxon>Elysia</taxon>
    </lineage>
</organism>
<protein>
    <submittedName>
        <fullName evidence="1">Uncharacterized protein</fullName>
    </submittedName>
</protein>
<evidence type="ECO:0000313" key="2">
    <source>
        <dbReference type="Proteomes" id="UP001283361"/>
    </source>
</evidence>
<name>A0AAE1CLX8_9GAST</name>
<sequence>MAYCNDNYISTLVLGRFSHLPQYLLSLLLVPKVGLPGIRARALSNNHKRSQYMPIICESSKEQSSQETSDKMDRKHSCGVGVEDTCIWCACGTQSSPKLGAPTMRECGGRSKLFTLVIPIPVGVSTNELSARQ</sequence>
<dbReference type="Proteomes" id="UP001283361">
    <property type="component" value="Unassembled WGS sequence"/>
</dbReference>
<evidence type="ECO:0000313" key="1">
    <source>
        <dbReference type="EMBL" id="KAK3709752.1"/>
    </source>
</evidence>
<accession>A0AAE1CLX8</accession>